<name>A0A2R4X4I6_9EURY</name>
<dbReference type="InterPro" id="IPR058700">
    <property type="entry name" value="PIN_com-containing_halobact"/>
</dbReference>
<evidence type="ECO:0000256" key="1">
    <source>
        <dbReference type="SAM" id="MobiDB-lite"/>
    </source>
</evidence>
<accession>A0A2R4X4I6</accession>
<dbReference type="Pfam" id="PF26499">
    <property type="entry name" value="PIN_13"/>
    <property type="match status" value="1"/>
</dbReference>
<dbReference type="KEGG" id="harc:HARCEL1_03550"/>
<dbReference type="AlphaFoldDB" id="A0A2R4X4I6"/>
<feature type="region of interest" description="Disordered" evidence="1">
    <location>
        <begin position="1"/>
        <end position="21"/>
    </location>
</feature>
<evidence type="ECO:0000313" key="3">
    <source>
        <dbReference type="Proteomes" id="UP000244727"/>
    </source>
</evidence>
<evidence type="ECO:0000313" key="2">
    <source>
        <dbReference type="EMBL" id="AWB28613.1"/>
    </source>
</evidence>
<sequence length="160" mass="17663">MQELERHVRETSEYAPDGSREQWLHHGSSAALEPFAADSEAFSTVTCVPRPHGPDAGETSIETEIAQHPDQYRFAILMDAHGRRSINRLFDATETTGQAVAPTFLLYLVLDEGACSDEAFCQACAEMLRGEGWTGYQAIQAAWDAIPIDCSNYLDDDVLP</sequence>
<keyword evidence="3" id="KW-1185">Reference proteome</keyword>
<reference evidence="2 3" key="1">
    <citation type="submission" date="2018-04" db="EMBL/GenBank/DDBJ databases">
        <title>Halococcoides cellulosivorans gen. nov., sp. nov., an extremely halophilic cellulose-utilizing haloarchaeon from hypersaline lakes.</title>
        <authorList>
            <person name="Sorokin D.Y."/>
            <person name="Toshchakov S.V."/>
            <person name="Samarov N.I."/>
            <person name="Korzhenkov A."/>
            <person name="Kublanov I.V."/>
        </authorList>
    </citation>
    <scope>NUCLEOTIDE SEQUENCE [LARGE SCALE GENOMIC DNA]</scope>
    <source>
        <strain evidence="2 3">HArcel1</strain>
    </source>
</reference>
<organism evidence="2 3">
    <name type="scientific">Halococcoides cellulosivorans</name>
    <dbReference type="NCBI Taxonomy" id="1679096"/>
    <lineage>
        <taxon>Archaea</taxon>
        <taxon>Methanobacteriati</taxon>
        <taxon>Methanobacteriota</taxon>
        <taxon>Stenosarchaea group</taxon>
        <taxon>Halobacteria</taxon>
        <taxon>Halobacteriales</taxon>
        <taxon>Haloarculaceae</taxon>
        <taxon>Halococcoides</taxon>
    </lineage>
</organism>
<dbReference type="EMBL" id="CP028858">
    <property type="protein sequence ID" value="AWB28613.1"/>
    <property type="molecule type" value="Genomic_DNA"/>
</dbReference>
<dbReference type="Proteomes" id="UP000244727">
    <property type="component" value="Chromosome"/>
</dbReference>
<protein>
    <submittedName>
        <fullName evidence="2">Uncharacterized protein</fullName>
    </submittedName>
</protein>
<gene>
    <name evidence="2" type="ORF">HARCEL1_03550</name>
</gene>
<proteinExistence type="predicted"/>